<dbReference type="Proteomes" id="UP000236884">
    <property type="component" value="Chromosome"/>
</dbReference>
<evidence type="ECO:0000313" key="2">
    <source>
        <dbReference type="EMBL" id="BAT60602.1"/>
    </source>
</evidence>
<feature type="transmembrane region" description="Helical" evidence="1">
    <location>
        <begin position="142"/>
        <end position="160"/>
    </location>
</feature>
<feature type="transmembrane region" description="Helical" evidence="1">
    <location>
        <begin position="82"/>
        <end position="104"/>
    </location>
</feature>
<feature type="transmembrane region" description="Helical" evidence="1">
    <location>
        <begin position="116"/>
        <end position="135"/>
    </location>
</feature>
<name>A0A0S3PXD7_9BRAD</name>
<dbReference type="AlphaFoldDB" id="A0A0S3PXD7"/>
<evidence type="ECO:0000313" key="3">
    <source>
        <dbReference type="Proteomes" id="UP000236884"/>
    </source>
</evidence>
<dbReference type="OrthoDB" id="8266158at2"/>
<keyword evidence="1" id="KW-1133">Transmembrane helix</keyword>
<gene>
    <name evidence="2" type="ORF">GJW-30_1_03150</name>
</gene>
<dbReference type="RefSeq" id="WP_096356955.1">
    <property type="nucleotide sequence ID" value="NZ_AP014946.1"/>
</dbReference>
<dbReference type="EMBL" id="AP014946">
    <property type="protein sequence ID" value="BAT60602.1"/>
    <property type="molecule type" value="Genomic_DNA"/>
</dbReference>
<proteinExistence type="predicted"/>
<reference evidence="2 3" key="1">
    <citation type="submission" date="2015-08" db="EMBL/GenBank/DDBJ databases">
        <title>Investigation of the bacterial diversity of lava forest soil.</title>
        <authorList>
            <person name="Lee J.S."/>
        </authorList>
    </citation>
    <scope>NUCLEOTIDE SEQUENCE [LARGE SCALE GENOMIC DNA]</scope>
    <source>
        <strain evidence="2 3">GJW-30</strain>
    </source>
</reference>
<protein>
    <submittedName>
        <fullName evidence="2">Uncharacterized protein</fullName>
    </submittedName>
</protein>
<organism evidence="2 3">
    <name type="scientific">Variibacter gotjawalensis</name>
    <dbReference type="NCBI Taxonomy" id="1333996"/>
    <lineage>
        <taxon>Bacteria</taxon>
        <taxon>Pseudomonadati</taxon>
        <taxon>Pseudomonadota</taxon>
        <taxon>Alphaproteobacteria</taxon>
        <taxon>Hyphomicrobiales</taxon>
        <taxon>Nitrobacteraceae</taxon>
        <taxon>Variibacter</taxon>
    </lineage>
</organism>
<keyword evidence="1" id="KW-0812">Transmembrane</keyword>
<sequence>MLELFKNIPQIAVLATALLSLFTVGYFDKVGMHLLGLVDVSNLVYAFGVAYGLVSALFIVVNESTVGMLDDFAKKPGALLRIVGWQSKALILFGCSIALWFAGLLWQPVSFLASDFLQAVAFFGMALYMATVIFVRHRVEARVSGIEAGALALLVIFFTYNSGQAKADYDLYASTDNRYDLHIKQVGMVDARILRSSSGGLIVAVHGKVRFVPKDQLISLVSRNPVKWP</sequence>
<evidence type="ECO:0000256" key="1">
    <source>
        <dbReference type="SAM" id="Phobius"/>
    </source>
</evidence>
<accession>A0A0S3PXD7</accession>
<keyword evidence="1" id="KW-0472">Membrane</keyword>
<dbReference type="KEGG" id="vgo:GJW-30_1_03150"/>
<keyword evidence="3" id="KW-1185">Reference proteome</keyword>
<feature type="transmembrane region" description="Helical" evidence="1">
    <location>
        <begin position="43"/>
        <end position="61"/>
    </location>
</feature>